<feature type="non-terminal residue" evidence="2">
    <location>
        <position position="1"/>
    </location>
</feature>
<reference evidence="2" key="1">
    <citation type="submission" date="2023-07" db="EMBL/GenBank/DDBJ databases">
        <title>draft genome sequence of fig (Ficus carica).</title>
        <authorList>
            <person name="Takahashi T."/>
            <person name="Nishimura K."/>
        </authorList>
    </citation>
    <scope>NUCLEOTIDE SEQUENCE</scope>
</reference>
<feature type="region of interest" description="Disordered" evidence="1">
    <location>
        <begin position="22"/>
        <end position="57"/>
    </location>
</feature>
<dbReference type="Proteomes" id="UP001187192">
    <property type="component" value="Unassembled WGS sequence"/>
</dbReference>
<proteinExistence type="predicted"/>
<evidence type="ECO:0000313" key="2">
    <source>
        <dbReference type="EMBL" id="GMN51532.1"/>
    </source>
</evidence>
<organism evidence="2 3">
    <name type="scientific">Ficus carica</name>
    <name type="common">Common fig</name>
    <dbReference type="NCBI Taxonomy" id="3494"/>
    <lineage>
        <taxon>Eukaryota</taxon>
        <taxon>Viridiplantae</taxon>
        <taxon>Streptophyta</taxon>
        <taxon>Embryophyta</taxon>
        <taxon>Tracheophyta</taxon>
        <taxon>Spermatophyta</taxon>
        <taxon>Magnoliopsida</taxon>
        <taxon>eudicotyledons</taxon>
        <taxon>Gunneridae</taxon>
        <taxon>Pentapetalae</taxon>
        <taxon>rosids</taxon>
        <taxon>fabids</taxon>
        <taxon>Rosales</taxon>
        <taxon>Moraceae</taxon>
        <taxon>Ficeae</taxon>
        <taxon>Ficus</taxon>
    </lineage>
</organism>
<dbReference type="EMBL" id="BTGU01000038">
    <property type="protein sequence ID" value="GMN51532.1"/>
    <property type="molecule type" value="Genomic_DNA"/>
</dbReference>
<keyword evidence="3" id="KW-1185">Reference proteome</keyword>
<comment type="caution">
    <text evidence="2">The sequence shown here is derived from an EMBL/GenBank/DDBJ whole genome shotgun (WGS) entry which is preliminary data.</text>
</comment>
<feature type="compositionally biased region" description="Basic and acidic residues" evidence="1">
    <location>
        <begin position="28"/>
        <end position="41"/>
    </location>
</feature>
<protein>
    <submittedName>
        <fullName evidence="2">Uncharacterized protein</fullName>
    </submittedName>
</protein>
<name>A0AA88AJ18_FICCA</name>
<evidence type="ECO:0000256" key="1">
    <source>
        <dbReference type="SAM" id="MobiDB-lite"/>
    </source>
</evidence>
<dbReference type="AlphaFoldDB" id="A0AA88AJ18"/>
<evidence type="ECO:0000313" key="3">
    <source>
        <dbReference type="Proteomes" id="UP001187192"/>
    </source>
</evidence>
<gene>
    <name evidence="2" type="ORF">TIFTF001_020687</name>
</gene>
<accession>A0AA88AJ18</accession>
<sequence length="57" mass="6863">MLSELKNRNRIYSIPILRTQRLGRHRGTKTEAVRGQEERQSTEQQEITEQVRREQQV</sequence>